<dbReference type="InterPro" id="IPR021309">
    <property type="entry name" value="YgaP-like_TM"/>
</dbReference>
<keyword evidence="4" id="KW-1185">Reference proteome</keyword>
<keyword evidence="1" id="KW-1133">Transmembrane helix</keyword>
<gene>
    <name evidence="3" type="ORF">PG1C_06475</name>
</gene>
<protein>
    <submittedName>
        <fullName evidence="3">Membrane protein</fullName>
    </submittedName>
</protein>
<feature type="transmembrane region" description="Helical" evidence="1">
    <location>
        <begin position="12"/>
        <end position="35"/>
    </location>
</feature>
<evidence type="ECO:0000313" key="4">
    <source>
        <dbReference type="Proteomes" id="UP000061603"/>
    </source>
</evidence>
<organism evidence="3 4">
    <name type="scientific">Rugosibacter aromaticivorans</name>
    <dbReference type="NCBI Taxonomy" id="1565605"/>
    <lineage>
        <taxon>Bacteria</taxon>
        <taxon>Pseudomonadati</taxon>
        <taxon>Pseudomonadota</taxon>
        <taxon>Betaproteobacteria</taxon>
        <taxon>Nitrosomonadales</taxon>
        <taxon>Sterolibacteriaceae</taxon>
        <taxon>Rugosibacter</taxon>
    </lineage>
</organism>
<dbReference type="EMBL" id="CP010554">
    <property type="protein sequence ID" value="AJP48197.1"/>
    <property type="molecule type" value="Genomic_DNA"/>
</dbReference>
<keyword evidence="1" id="KW-0472">Membrane</keyword>
<dbReference type="Pfam" id="PF11127">
    <property type="entry name" value="YgaP-like_TM"/>
    <property type="match status" value="1"/>
</dbReference>
<evidence type="ECO:0000259" key="2">
    <source>
        <dbReference type="Pfam" id="PF11127"/>
    </source>
</evidence>
<dbReference type="KEGG" id="rbu:PG1C_06475"/>
<reference evidence="3 4" key="1">
    <citation type="journal article" date="2015" name="Genome Announc.">
        <title>Complete Genome Sequence of a Novel Bacterium within the Family Rhodocyclaceae That Degrades Polycyclic Aromatic Hydrocarbons.</title>
        <authorList>
            <person name="Singleton D.R."/>
            <person name="Dickey A.N."/>
            <person name="Scholl E.H."/>
            <person name="Wright F.A."/>
            <person name="Aitken M.D."/>
        </authorList>
    </citation>
    <scope>NUCLEOTIDE SEQUENCE [LARGE SCALE GENOMIC DNA]</scope>
    <source>
        <strain evidence="4">PG1-Ca6</strain>
    </source>
</reference>
<sequence length="70" mass="7277">MSPNVGSIDRVIRIVAGVSLVAGAATGTIGMWGYLGILPILTGTFRYCPAYAPFGMSTCKTKANNPTRVA</sequence>
<evidence type="ECO:0000313" key="3">
    <source>
        <dbReference type="EMBL" id="AJP48197.1"/>
    </source>
</evidence>
<dbReference type="HOGENOM" id="CLU_176022_4_2_4"/>
<dbReference type="AlphaFoldDB" id="A0A0C5IZJ4"/>
<dbReference type="Proteomes" id="UP000061603">
    <property type="component" value="Chromosome"/>
</dbReference>
<proteinExistence type="predicted"/>
<dbReference type="RefSeq" id="WP_202636639.1">
    <property type="nucleotide sequence ID" value="NZ_CP010554.1"/>
</dbReference>
<feature type="domain" description="Inner membrane protein YgaP-like transmembrane" evidence="2">
    <location>
        <begin position="1"/>
        <end position="62"/>
    </location>
</feature>
<evidence type="ECO:0000256" key="1">
    <source>
        <dbReference type="SAM" id="Phobius"/>
    </source>
</evidence>
<name>A0A0C5IZJ4_9PROT</name>
<accession>A0A0C5IZJ4</accession>
<keyword evidence="1" id="KW-0812">Transmembrane</keyword>